<evidence type="ECO:0000313" key="1">
    <source>
        <dbReference type="EMBL" id="KAH7925415.1"/>
    </source>
</evidence>
<organism evidence="1 2">
    <name type="scientific">Leucogyrophana mollusca</name>
    <dbReference type="NCBI Taxonomy" id="85980"/>
    <lineage>
        <taxon>Eukaryota</taxon>
        <taxon>Fungi</taxon>
        <taxon>Dikarya</taxon>
        <taxon>Basidiomycota</taxon>
        <taxon>Agaricomycotina</taxon>
        <taxon>Agaricomycetes</taxon>
        <taxon>Agaricomycetidae</taxon>
        <taxon>Boletales</taxon>
        <taxon>Boletales incertae sedis</taxon>
        <taxon>Leucogyrophana</taxon>
    </lineage>
</organism>
<accession>A0ACB8BJ69</accession>
<dbReference type="Proteomes" id="UP000790709">
    <property type="component" value="Unassembled WGS sequence"/>
</dbReference>
<dbReference type="EMBL" id="MU266403">
    <property type="protein sequence ID" value="KAH7925415.1"/>
    <property type="molecule type" value="Genomic_DNA"/>
</dbReference>
<name>A0ACB8BJ69_9AGAM</name>
<proteinExistence type="predicted"/>
<gene>
    <name evidence="1" type="ORF">BV22DRAFT_441018</name>
</gene>
<comment type="caution">
    <text evidence="1">The sequence shown here is derived from an EMBL/GenBank/DDBJ whole genome shotgun (WGS) entry which is preliminary data.</text>
</comment>
<protein>
    <submittedName>
        <fullName evidence="1">Uncharacterized protein</fullName>
    </submittedName>
</protein>
<evidence type="ECO:0000313" key="2">
    <source>
        <dbReference type="Proteomes" id="UP000790709"/>
    </source>
</evidence>
<keyword evidence="2" id="KW-1185">Reference proteome</keyword>
<sequence>MTGDQQGIPLSSQTLEKTSSLLYPPPRGRLPPVRAPKNLPTRPQIQRAVIAVPNLQGIRKIWKGKEQRSTDTVLPVKDARETDIIIPIMGPTGVGKSTFINNAAGADATTVGHGLESCTAAIQHVIVPYPDDPTRRVVFVDTPGFDDTYLDDSEILRQIAVWLARSYSDKMKLAGVIYLHEISQARMLGTSRKNLGMFNKLIGNDATRNVILATTKWGDVEEEVGSRREEQLSATFWKEMVEHGSRIAQFLNTRESAWNIVDLITEREPLDALQIQKELVDLEKLIPETEAGSTLRTSLKELVEVHKATVGRLKKEKGGDAEEELQQRLKDTEKQLRSLLGQLQELKVPLGKRVKRFLHIGS</sequence>
<reference evidence="1" key="1">
    <citation type="journal article" date="2021" name="New Phytol.">
        <title>Evolutionary innovations through gain and loss of genes in the ectomycorrhizal Boletales.</title>
        <authorList>
            <person name="Wu G."/>
            <person name="Miyauchi S."/>
            <person name="Morin E."/>
            <person name="Kuo A."/>
            <person name="Drula E."/>
            <person name="Varga T."/>
            <person name="Kohler A."/>
            <person name="Feng B."/>
            <person name="Cao Y."/>
            <person name="Lipzen A."/>
            <person name="Daum C."/>
            <person name="Hundley H."/>
            <person name="Pangilinan J."/>
            <person name="Johnson J."/>
            <person name="Barry K."/>
            <person name="LaButti K."/>
            <person name="Ng V."/>
            <person name="Ahrendt S."/>
            <person name="Min B."/>
            <person name="Choi I.G."/>
            <person name="Park H."/>
            <person name="Plett J.M."/>
            <person name="Magnuson J."/>
            <person name="Spatafora J.W."/>
            <person name="Nagy L.G."/>
            <person name="Henrissat B."/>
            <person name="Grigoriev I.V."/>
            <person name="Yang Z.L."/>
            <person name="Xu J."/>
            <person name="Martin F.M."/>
        </authorList>
    </citation>
    <scope>NUCLEOTIDE SEQUENCE</scope>
    <source>
        <strain evidence="1">KUC20120723A-06</strain>
    </source>
</reference>